<sequence length="333" mass="35201">MKNLRQKKMIALAIGAVLAVGVIAGCGGEKKEAGAEKSKVYQIGVLQMVQHGALDDSNKGFVDGLASRGYKNGENIKIDQQNAQGDQANLKTISQRFVNNKVDLIFAIATPAAQIVANETKTIPIVGAAIVDYKTAKLVQSNEKPGGNVTGTTNHNPPKRQIDLALKLVPKAKTVGALYTSSEVNSQIQVKAMKEYAAEKGLTVIEATVSNVNDIQQAVQSLLGKVDFIYCPTDNNIVSAMSNIAKITVPAKMPVFIGDEAPIKTGGATAGISVNFYKLGFQAGEMAADILSGKSKPADMPIGSQEDVKVIINQEASKAIGLVIPEELRKAVE</sequence>
<dbReference type="AlphaFoldDB" id="A0A154BNG3"/>
<comment type="caution">
    <text evidence="1">The sequence shown here is derived from an EMBL/GenBank/DDBJ whole genome shotgun (WGS) entry which is preliminary data.</text>
</comment>
<dbReference type="PANTHER" id="PTHR35271:SF1">
    <property type="entry name" value="ABC TRANSPORTER, SUBSTRATE-BINDING LIPOPROTEIN"/>
    <property type="match status" value="1"/>
</dbReference>
<protein>
    <submittedName>
        <fullName evidence="1">ABC transporter substrate-binding protein</fullName>
    </submittedName>
</protein>
<dbReference type="Pfam" id="PF04392">
    <property type="entry name" value="ABC_sub_bind"/>
    <property type="match status" value="1"/>
</dbReference>
<dbReference type="InterPro" id="IPR007487">
    <property type="entry name" value="ABC_transpt-TYRBP-like"/>
</dbReference>
<dbReference type="Proteomes" id="UP000076268">
    <property type="component" value="Unassembled WGS sequence"/>
</dbReference>
<dbReference type="PROSITE" id="PS51257">
    <property type="entry name" value="PROKAR_LIPOPROTEIN"/>
    <property type="match status" value="1"/>
</dbReference>
<organism evidence="1 2">
    <name type="scientific">Anaerosporomusa subterranea</name>
    <dbReference type="NCBI Taxonomy" id="1794912"/>
    <lineage>
        <taxon>Bacteria</taxon>
        <taxon>Bacillati</taxon>
        <taxon>Bacillota</taxon>
        <taxon>Negativicutes</taxon>
        <taxon>Acetonemataceae</taxon>
        <taxon>Anaerosporomusa</taxon>
    </lineage>
</organism>
<keyword evidence="2" id="KW-1185">Reference proteome</keyword>
<name>A0A154BNG3_ANASB</name>
<evidence type="ECO:0000313" key="2">
    <source>
        <dbReference type="Proteomes" id="UP000076268"/>
    </source>
</evidence>
<dbReference type="InterPro" id="IPR028082">
    <property type="entry name" value="Peripla_BP_I"/>
</dbReference>
<dbReference type="PANTHER" id="PTHR35271">
    <property type="entry name" value="ABC TRANSPORTER, SUBSTRATE-BINDING LIPOPROTEIN-RELATED"/>
    <property type="match status" value="1"/>
</dbReference>
<dbReference type="SUPFAM" id="SSF53822">
    <property type="entry name" value="Periplasmic binding protein-like I"/>
    <property type="match status" value="1"/>
</dbReference>
<dbReference type="Gene3D" id="3.40.50.2300">
    <property type="match status" value="2"/>
</dbReference>
<reference evidence="1 2" key="1">
    <citation type="submission" date="2016-02" db="EMBL/GenBank/DDBJ databases">
        <title>Anaerosporomusa subterraneum gen. nov., sp. nov., a spore-forming obligate anaerobe isolated from saprolite.</title>
        <authorList>
            <person name="Choi J.K."/>
            <person name="Shah M."/>
            <person name="Yee N."/>
        </authorList>
    </citation>
    <scope>NUCLEOTIDE SEQUENCE [LARGE SCALE GENOMIC DNA]</scope>
    <source>
        <strain evidence="1 2">RU4</strain>
    </source>
</reference>
<proteinExistence type="predicted"/>
<dbReference type="STRING" id="1794912.AXX12_13210"/>
<accession>A0A154BNG3</accession>
<dbReference type="CDD" id="cd06325">
    <property type="entry name" value="PBP1_ABC_unchar_transporter"/>
    <property type="match status" value="1"/>
</dbReference>
<dbReference type="EMBL" id="LSGP01000025">
    <property type="protein sequence ID" value="KYZ75415.1"/>
    <property type="molecule type" value="Genomic_DNA"/>
</dbReference>
<evidence type="ECO:0000313" key="1">
    <source>
        <dbReference type="EMBL" id="KYZ75415.1"/>
    </source>
</evidence>
<gene>
    <name evidence="1" type="ORF">AXX12_13210</name>
</gene>